<feature type="transmembrane region" description="Helical" evidence="1">
    <location>
        <begin position="136"/>
        <end position="163"/>
    </location>
</feature>
<sequence>MALTRAQWILFLFNALYILGFAIYYLSIQSYEFLWYIAVMIFFFGLIAITLHRSHFTNTILWGLSLWGLLHVMGGGIPVGDSVLYAYRILPLYDGGGDFFILKFDQFVHAFGFGVSTLVVHHLLRPYLNERTNWKVVYPLIIAGAMGLGALNEIVEFIAVLSFSNTGVGGYANTGLDLVFNMIGAIIAIFFIHFQRKKERPAKETVSMA</sequence>
<proteinExistence type="predicted"/>
<evidence type="ECO:0000313" key="2">
    <source>
        <dbReference type="EMBL" id="PIT90897.1"/>
    </source>
</evidence>
<reference evidence="3" key="1">
    <citation type="submission" date="2017-09" db="EMBL/GenBank/DDBJ databases">
        <title>Depth-based differentiation of microbial function through sediment-hosted aquifers and enrichment of novel symbionts in the deep terrestrial subsurface.</title>
        <authorList>
            <person name="Probst A.J."/>
            <person name="Ladd B."/>
            <person name="Jarett J.K."/>
            <person name="Geller-Mcgrath D.E."/>
            <person name="Sieber C.M.K."/>
            <person name="Emerson J.B."/>
            <person name="Anantharaman K."/>
            <person name="Thomas B.C."/>
            <person name="Malmstrom R."/>
            <person name="Stieglmeier M."/>
            <person name="Klingl A."/>
            <person name="Woyke T."/>
            <person name="Ryan C.M."/>
            <person name="Banfield J.F."/>
        </authorList>
    </citation>
    <scope>NUCLEOTIDE SEQUENCE [LARGE SCALE GENOMIC DNA]</scope>
</reference>
<dbReference type="Pfam" id="PF09997">
    <property type="entry name" value="DUF2238"/>
    <property type="match status" value="1"/>
</dbReference>
<feature type="transmembrane region" description="Helical" evidence="1">
    <location>
        <begin position="7"/>
        <end position="27"/>
    </location>
</feature>
<feature type="transmembrane region" description="Helical" evidence="1">
    <location>
        <begin position="107"/>
        <end position="124"/>
    </location>
</feature>
<name>A0A2M6WDM2_9BACT</name>
<feature type="transmembrane region" description="Helical" evidence="1">
    <location>
        <begin position="64"/>
        <end position="87"/>
    </location>
</feature>
<dbReference type="AlphaFoldDB" id="A0A2M6WDM2"/>
<feature type="transmembrane region" description="Helical" evidence="1">
    <location>
        <begin position="175"/>
        <end position="194"/>
    </location>
</feature>
<keyword evidence="1" id="KW-0472">Membrane</keyword>
<organism evidence="2 3">
    <name type="scientific">Candidatus Kaiserbacteria bacterium CG10_big_fil_rev_8_21_14_0_10_49_17</name>
    <dbReference type="NCBI Taxonomy" id="1974609"/>
    <lineage>
        <taxon>Bacteria</taxon>
        <taxon>Candidatus Kaiseribacteriota</taxon>
    </lineage>
</organism>
<dbReference type="EMBL" id="PFBJ01000018">
    <property type="protein sequence ID" value="PIT90897.1"/>
    <property type="molecule type" value="Genomic_DNA"/>
</dbReference>
<keyword evidence="1" id="KW-1133">Transmembrane helix</keyword>
<dbReference type="Proteomes" id="UP000228809">
    <property type="component" value="Unassembled WGS sequence"/>
</dbReference>
<evidence type="ECO:0000313" key="3">
    <source>
        <dbReference type="Proteomes" id="UP000228809"/>
    </source>
</evidence>
<gene>
    <name evidence="2" type="ORF">COU17_02990</name>
</gene>
<keyword evidence="1" id="KW-0812">Transmembrane</keyword>
<protein>
    <submittedName>
        <fullName evidence="2">DUF2238 domain-containing protein</fullName>
    </submittedName>
</protein>
<accession>A0A2M6WDM2</accession>
<evidence type="ECO:0000256" key="1">
    <source>
        <dbReference type="SAM" id="Phobius"/>
    </source>
</evidence>
<feature type="transmembrane region" description="Helical" evidence="1">
    <location>
        <begin position="33"/>
        <end position="52"/>
    </location>
</feature>
<comment type="caution">
    <text evidence="2">The sequence shown here is derived from an EMBL/GenBank/DDBJ whole genome shotgun (WGS) entry which is preliminary data.</text>
</comment>
<dbReference type="InterPro" id="IPR014509">
    <property type="entry name" value="YjdF-like"/>
</dbReference>